<dbReference type="InterPro" id="IPR054289">
    <property type="entry name" value="DUF7025"/>
</dbReference>
<dbReference type="SUPFAM" id="SSF52540">
    <property type="entry name" value="P-loop containing nucleoside triphosphate hydrolases"/>
    <property type="match status" value="1"/>
</dbReference>
<name>A0A8H7D1Y3_9AGAR</name>
<dbReference type="SMART" id="SM00382">
    <property type="entry name" value="AAA"/>
    <property type="match status" value="1"/>
</dbReference>
<organism evidence="3 4">
    <name type="scientific">Mycena venus</name>
    <dbReference type="NCBI Taxonomy" id="2733690"/>
    <lineage>
        <taxon>Eukaryota</taxon>
        <taxon>Fungi</taxon>
        <taxon>Dikarya</taxon>
        <taxon>Basidiomycota</taxon>
        <taxon>Agaricomycotina</taxon>
        <taxon>Agaricomycetes</taxon>
        <taxon>Agaricomycetidae</taxon>
        <taxon>Agaricales</taxon>
        <taxon>Marasmiineae</taxon>
        <taxon>Mycenaceae</taxon>
        <taxon>Mycena</taxon>
    </lineage>
</organism>
<proteinExistence type="predicted"/>
<evidence type="ECO:0000259" key="2">
    <source>
        <dbReference type="SMART" id="SM00382"/>
    </source>
</evidence>
<dbReference type="Pfam" id="PF00004">
    <property type="entry name" value="AAA"/>
    <property type="match status" value="1"/>
</dbReference>
<dbReference type="Pfam" id="PF22942">
    <property type="entry name" value="DUF7025"/>
    <property type="match status" value="1"/>
</dbReference>
<sequence length="661" mass="74234">MLTPMAESPVAGNDVGTSLEIKRIAKIRLPDSGKWIVQNTGSNTTLGPAGTTQDKYAEWAEYAFVVRQKVYHPRQSDFPVITIALLIRSPLLRRDLRDVMKDADGISWNRPILKLDPLPLLNFLPCLNGLVRSLSDVPETEARREHLISLIGFLESEYAGTIQKVSGLVKYGEIAFGLIWAIFTPGEVIAASCETTGEPRAYLLRKIRNGEHRCGPCWDLTCDYIEAFNRPSSEQAFGLATHVIKIKCFEGVKQIAELEAYPIVFHSSTEQIREKLVQRGRAWVKLCGRHHRQYTGLAWGTVGRVQVGGRIMIDRGTFASANPNYGLPTPSKWRRCERDSGGRLSDDSSSPSPFIEAQELQDAQLLLASPVIFGFSFTEKRWLEFNIECISDIQWNDEGFRNLAIDPDRKLLVQSLVESHSSEAKSFDDFVTGKGVGLVINLFGPPGVGKTLTVEATSEHLKRPLYVVSAGELGTTPSALDKTLTEIFSLVPVWNAVLLIDEADVFLEERSTSDVQRNAMVAVFLRQLEYVLHDHTFIPIDSESSLHRYFQGLLFLTTNRIKNVDLAFHSRIHLSLHYTHLSVRAKEQLWRAFLEKARAASLPDVELKDLSRRNFNGRQIKNLVKLAAALARHEGNPMTYQHLLRTIGATEDWDSKEEIST</sequence>
<dbReference type="InterPro" id="IPR003593">
    <property type="entry name" value="AAA+_ATPase"/>
</dbReference>
<keyword evidence="3" id="KW-0378">Hydrolase</keyword>
<dbReference type="Gene3D" id="3.40.50.300">
    <property type="entry name" value="P-loop containing nucleotide triphosphate hydrolases"/>
    <property type="match status" value="1"/>
</dbReference>
<dbReference type="AlphaFoldDB" id="A0A8H7D1Y3"/>
<accession>A0A8H7D1Y3</accession>
<reference evidence="3" key="1">
    <citation type="submission" date="2020-05" db="EMBL/GenBank/DDBJ databases">
        <title>Mycena genomes resolve the evolution of fungal bioluminescence.</title>
        <authorList>
            <person name="Tsai I.J."/>
        </authorList>
    </citation>
    <scope>NUCLEOTIDE SEQUENCE</scope>
    <source>
        <strain evidence="3">CCC161011</strain>
    </source>
</reference>
<feature type="compositionally biased region" description="Basic and acidic residues" evidence="1">
    <location>
        <begin position="334"/>
        <end position="346"/>
    </location>
</feature>
<protein>
    <submittedName>
        <fullName evidence="3">p-loop containing nucleoside triphosphate hydrolase protein</fullName>
    </submittedName>
</protein>
<dbReference type="InterPro" id="IPR003959">
    <property type="entry name" value="ATPase_AAA_core"/>
</dbReference>
<comment type="caution">
    <text evidence="3">The sequence shown here is derived from an EMBL/GenBank/DDBJ whole genome shotgun (WGS) entry which is preliminary data.</text>
</comment>
<dbReference type="OrthoDB" id="10042665at2759"/>
<dbReference type="PANTHER" id="PTHR46411">
    <property type="entry name" value="FAMILY ATPASE, PUTATIVE-RELATED"/>
    <property type="match status" value="1"/>
</dbReference>
<gene>
    <name evidence="3" type="ORF">MVEN_00901900</name>
</gene>
<evidence type="ECO:0000313" key="4">
    <source>
        <dbReference type="Proteomes" id="UP000620124"/>
    </source>
</evidence>
<feature type="region of interest" description="Disordered" evidence="1">
    <location>
        <begin position="330"/>
        <end position="353"/>
    </location>
</feature>
<dbReference type="InterPro" id="IPR027417">
    <property type="entry name" value="P-loop_NTPase"/>
</dbReference>
<dbReference type="GO" id="GO:0005524">
    <property type="term" value="F:ATP binding"/>
    <property type="evidence" value="ECO:0007669"/>
    <property type="project" value="InterPro"/>
</dbReference>
<dbReference type="EMBL" id="JACAZI010000006">
    <property type="protein sequence ID" value="KAF7358510.1"/>
    <property type="molecule type" value="Genomic_DNA"/>
</dbReference>
<dbReference type="Proteomes" id="UP000620124">
    <property type="component" value="Unassembled WGS sequence"/>
</dbReference>
<keyword evidence="4" id="KW-1185">Reference proteome</keyword>
<dbReference type="GO" id="GO:0016887">
    <property type="term" value="F:ATP hydrolysis activity"/>
    <property type="evidence" value="ECO:0007669"/>
    <property type="project" value="InterPro"/>
</dbReference>
<dbReference type="PANTHER" id="PTHR46411:SF3">
    <property type="entry name" value="AAA+ ATPASE DOMAIN-CONTAINING PROTEIN"/>
    <property type="match status" value="1"/>
</dbReference>
<evidence type="ECO:0000256" key="1">
    <source>
        <dbReference type="SAM" id="MobiDB-lite"/>
    </source>
</evidence>
<feature type="domain" description="AAA+ ATPase" evidence="2">
    <location>
        <begin position="436"/>
        <end position="579"/>
    </location>
</feature>
<evidence type="ECO:0000313" key="3">
    <source>
        <dbReference type="EMBL" id="KAF7358510.1"/>
    </source>
</evidence>